<keyword evidence="3" id="KW-0238">DNA-binding</keyword>
<dbReference type="SUPFAM" id="SSF46785">
    <property type="entry name" value="Winged helix' DNA-binding domain"/>
    <property type="match status" value="1"/>
</dbReference>
<evidence type="ECO:0000256" key="4">
    <source>
        <dbReference type="ARBA" id="ARBA00023163"/>
    </source>
</evidence>
<proteinExistence type="inferred from homology"/>
<dbReference type="InterPro" id="IPR000847">
    <property type="entry name" value="LysR_HTH_N"/>
</dbReference>
<dbReference type="Gene3D" id="3.40.190.290">
    <property type="match status" value="1"/>
</dbReference>
<organism evidence="6 7">
    <name type="scientific">Acetobacter nitrogenifigens DSM 23921 = NBRC 105050</name>
    <dbReference type="NCBI Taxonomy" id="1120919"/>
    <lineage>
        <taxon>Bacteria</taxon>
        <taxon>Pseudomonadati</taxon>
        <taxon>Pseudomonadota</taxon>
        <taxon>Alphaproteobacteria</taxon>
        <taxon>Acetobacterales</taxon>
        <taxon>Acetobacteraceae</taxon>
        <taxon>Acetobacter</taxon>
    </lineage>
</organism>
<dbReference type="InterPro" id="IPR036390">
    <property type="entry name" value="WH_DNA-bd_sf"/>
</dbReference>
<dbReference type="InterPro" id="IPR036388">
    <property type="entry name" value="WH-like_DNA-bd_sf"/>
</dbReference>
<evidence type="ECO:0000256" key="1">
    <source>
        <dbReference type="ARBA" id="ARBA00009437"/>
    </source>
</evidence>
<dbReference type="OrthoDB" id="9796526at2"/>
<dbReference type="PRINTS" id="PR00039">
    <property type="entry name" value="HTHLYSR"/>
</dbReference>
<accession>A0A511XAG3</accession>
<dbReference type="AlphaFoldDB" id="A0A511XAG3"/>
<dbReference type="PROSITE" id="PS50931">
    <property type="entry name" value="HTH_LYSR"/>
    <property type="match status" value="1"/>
</dbReference>
<keyword evidence="4" id="KW-0804">Transcription</keyword>
<comment type="similarity">
    <text evidence="1">Belongs to the LysR transcriptional regulatory family.</text>
</comment>
<dbReference type="Pfam" id="PF03466">
    <property type="entry name" value="LysR_substrate"/>
    <property type="match status" value="1"/>
</dbReference>
<name>A0A511XAG3_9PROT</name>
<protein>
    <submittedName>
        <fullName evidence="6">Transcriptional regulator</fullName>
    </submittedName>
</protein>
<dbReference type="PANTHER" id="PTHR30537:SF3">
    <property type="entry name" value="TRANSCRIPTIONAL REGULATORY PROTEIN"/>
    <property type="match status" value="1"/>
</dbReference>
<evidence type="ECO:0000259" key="5">
    <source>
        <dbReference type="PROSITE" id="PS50931"/>
    </source>
</evidence>
<dbReference type="SUPFAM" id="SSF53850">
    <property type="entry name" value="Periplasmic binding protein-like II"/>
    <property type="match status" value="1"/>
</dbReference>
<evidence type="ECO:0000256" key="2">
    <source>
        <dbReference type="ARBA" id="ARBA00023015"/>
    </source>
</evidence>
<dbReference type="GO" id="GO:0006351">
    <property type="term" value="P:DNA-templated transcription"/>
    <property type="evidence" value="ECO:0007669"/>
    <property type="project" value="TreeGrafter"/>
</dbReference>
<evidence type="ECO:0000313" key="6">
    <source>
        <dbReference type="EMBL" id="GEN59902.1"/>
    </source>
</evidence>
<feature type="domain" description="HTH lysR-type" evidence="5">
    <location>
        <begin position="7"/>
        <end position="64"/>
    </location>
</feature>
<dbReference type="GO" id="GO:0043565">
    <property type="term" value="F:sequence-specific DNA binding"/>
    <property type="evidence" value="ECO:0007669"/>
    <property type="project" value="TreeGrafter"/>
</dbReference>
<keyword evidence="7" id="KW-1185">Reference proteome</keyword>
<evidence type="ECO:0000313" key="7">
    <source>
        <dbReference type="Proteomes" id="UP000321635"/>
    </source>
</evidence>
<dbReference type="Pfam" id="PF00126">
    <property type="entry name" value="HTH_1"/>
    <property type="match status" value="1"/>
</dbReference>
<dbReference type="STRING" id="1120919.GCA_000429165_01647"/>
<dbReference type="InterPro" id="IPR058163">
    <property type="entry name" value="LysR-type_TF_proteobact-type"/>
</dbReference>
<dbReference type="Gene3D" id="1.10.10.10">
    <property type="entry name" value="Winged helix-like DNA-binding domain superfamily/Winged helix DNA-binding domain"/>
    <property type="match status" value="1"/>
</dbReference>
<sequence>MRKLGQLDWEDLRIFLAIARTGTLTAAAEALKISQPTTGRRLRTLEEACGFVLFQRTSHGFYLTDEGKLIRLHAERMEEEATSLERRLLGAGGTVEGKLRLSASEWFSRLVLTPAIAAFCRENPNVSVELLIESRVVDLERQEADLVFRFPKFESPAIIQKQFTEVTYDLFASQDYIDRTAGLTCDSTLHRLIGMDAQLASLPDAIWLRNLYPNAAYAFCSNGRDLQAEACSAGVGLAVLPTVLGTTLGLVALTAGDGPPRRVIRLGYHADLKRLKRLRALLGFLDTTVPRQM</sequence>
<keyword evidence="2" id="KW-0805">Transcription regulation</keyword>
<gene>
    <name evidence="6" type="ORF">ANI02nite_17860</name>
</gene>
<dbReference type="Proteomes" id="UP000321635">
    <property type="component" value="Unassembled WGS sequence"/>
</dbReference>
<dbReference type="PANTHER" id="PTHR30537">
    <property type="entry name" value="HTH-TYPE TRANSCRIPTIONAL REGULATOR"/>
    <property type="match status" value="1"/>
</dbReference>
<reference evidence="6 7" key="1">
    <citation type="submission" date="2019-07" db="EMBL/GenBank/DDBJ databases">
        <title>Whole genome shotgun sequence of Acetobacter nitrogenifigens NBRC 105050.</title>
        <authorList>
            <person name="Hosoyama A."/>
            <person name="Uohara A."/>
            <person name="Ohji S."/>
            <person name="Ichikawa N."/>
        </authorList>
    </citation>
    <scope>NUCLEOTIDE SEQUENCE [LARGE SCALE GENOMIC DNA]</scope>
    <source>
        <strain evidence="6 7">NBRC 105050</strain>
    </source>
</reference>
<dbReference type="InterPro" id="IPR005119">
    <property type="entry name" value="LysR_subst-bd"/>
</dbReference>
<dbReference type="EMBL" id="BJYF01000009">
    <property type="protein sequence ID" value="GEN59902.1"/>
    <property type="molecule type" value="Genomic_DNA"/>
</dbReference>
<comment type="caution">
    <text evidence="6">The sequence shown here is derived from an EMBL/GenBank/DDBJ whole genome shotgun (WGS) entry which is preliminary data.</text>
</comment>
<dbReference type="RefSeq" id="WP_026397665.1">
    <property type="nucleotide sequence ID" value="NZ_BAPG01000016.1"/>
</dbReference>
<dbReference type="GO" id="GO:0003700">
    <property type="term" value="F:DNA-binding transcription factor activity"/>
    <property type="evidence" value="ECO:0007669"/>
    <property type="project" value="InterPro"/>
</dbReference>
<evidence type="ECO:0000256" key="3">
    <source>
        <dbReference type="ARBA" id="ARBA00023125"/>
    </source>
</evidence>